<dbReference type="SMART" id="SM00346">
    <property type="entry name" value="HTH_ICLR"/>
    <property type="match status" value="1"/>
</dbReference>
<protein>
    <submittedName>
        <fullName evidence="6">IclR family transcriptional regulator</fullName>
    </submittedName>
</protein>
<gene>
    <name evidence="6" type="ORF">JMJ58_21345</name>
</gene>
<keyword evidence="3" id="KW-0804">Transcription</keyword>
<dbReference type="InterPro" id="IPR005471">
    <property type="entry name" value="Tscrpt_reg_IclR_N"/>
</dbReference>
<reference evidence="6 7" key="1">
    <citation type="submission" date="2021-01" db="EMBL/GenBank/DDBJ databases">
        <title>Genome Sequence and Methylation Pattern of Haloterrigena salifodinae BOL5-1, An Extremely Halophilic Archaeon from a Bolivian Salt Mine.</title>
        <authorList>
            <person name="DasSarma P."/>
            <person name="Anton B.P."/>
            <person name="DasSarma S.L."/>
            <person name="von Ehrenheim H.A.L."/>
            <person name="Martinez F.L."/>
            <person name="Guzman D."/>
            <person name="Roberts R.J."/>
            <person name="DasSarma S."/>
        </authorList>
    </citation>
    <scope>NUCLEOTIDE SEQUENCE [LARGE SCALE GENOMIC DNA]</scope>
    <source>
        <strain evidence="6 7">BOL5-1</strain>
        <plasmid evidence="6 7">pHTS138</plasmid>
    </source>
</reference>
<dbReference type="GO" id="GO:0045892">
    <property type="term" value="P:negative regulation of DNA-templated transcription"/>
    <property type="evidence" value="ECO:0007669"/>
    <property type="project" value="TreeGrafter"/>
</dbReference>
<dbReference type="SUPFAM" id="SSF55781">
    <property type="entry name" value="GAF domain-like"/>
    <property type="match status" value="1"/>
</dbReference>
<dbReference type="GO" id="GO:0003700">
    <property type="term" value="F:DNA-binding transcription factor activity"/>
    <property type="evidence" value="ECO:0007669"/>
    <property type="project" value="TreeGrafter"/>
</dbReference>
<dbReference type="SUPFAM" id="SSF46785">
    <property type="entry name" value="Winged helix' DNA-binding domain"/>
    <property type="match status" value="1"/>
</dbReference>
<dbReference type="EMBL" id="CP069189">
    <property type="protein sequence ID" value="QRV17396.1"/>
    <property type="molecule type" value="Genomic_DNA"/>
</dbReference>
<dbReference type="GO" id="GO:0003677">
    <property type="term" value="F:DNA binding"/>
    <property type="evidence" value="ECO:0007669"/>
    <property type="project" value="UniProtKB-KW"/>
</dbReference>
<dbReference type="GeneID" id="62877727"/>
<keyword evidence="6" id="KW-0614">Plasmid</keyword>
<evidence type="ECO:0000313" key="6">
    <source>
        <dbReference type="EMBL" id="QRV17396.1"/>
    </source>
</evidence>
<keyword evidence="1" id="KW-0805">Transcription regulation</keyword>
<dbReference type="PANTHER" id="PTHR30136">
    <property type="entry name" value="HELIX-TURN-HELIX TRANSCRIPTIONAL REGULATOR, ICLR FAMILY"/>
    <property type="match status" value="1"/>
</dbReference>
<dbReference type="CDD" id="cd00090">
    <property type="entry name" value="HTH_ARSR"/>
    <property type="match status" value="1"/>
</dbReference>
<evidence type="ECO:0000313" key="7">
    <source>
        <dbReference type="Proteomes" id="UP000637819"/>
    </source>
</evidence>
<dbReference type="Proteomes" id="UP000637819">
    <property type="component" value="Plasmid pHTS138"/>
</dbReference>
<dbReference type="InterPro" id="IPR014757">
    <property type="entry name" value="Tscrpt_reg_IclR_C"/>
</dbReference>
<dbReference type="RefSeq" id="WP_204749431.1">
    <property type="nucleotide sequence ID" value="NZ_CP069189.1"/>
</dbReference>
<evidence type="ECO:0000256" key="2">
    <source>
        <dbReference type="ARBA" id="ARBA00023125"/>
    </source>
</evidence>
<evidence type="ECO:0000259" key="4">
    <source>
        <dbReference type="PROSITE" id="PS51077"/>
    </source>
</evidence>
<organism evidence="6 7">
    <name type="scientific">Haloterrigena salifodinae</name>
    <dbReference type="NCBI Taxonomy" id="2675099"/>
    <lineage>
        <taxon>Archaea</taxon>
        <taxon>Methanobacteriati</taxon>
        <taxon>Methanobacteriota</taxon>
        <taxon>Stenosarchaea group</taxon>
        <taxon>Halobacteria</taxon>
        <taxon>Halobacteriales</taxon>
        <taxon>Natrialbaceae</taxon>
        <taxon>Haloterrigena</taxon>
    </lineage>
</organism>
<dbReference type="PROSITE" id="PS51078">
    <property type="entry name" value="ICLR_ED"/>
    <property type="match status" value="1"/>
</dbReference>
<dbReference type="InterPro" id="IPR011991">
    <property type="entry name" value="ArsR-like_HTH"/>
</dbReference>
<dbReference type="InterPro" id="IPR029016">
    <property type="entry name" value="GAF-like_dom_sf"/>
</dbReference>
<dbReference type="KEGG" id="hsal:JMJ58_21345"/>
<evidence type="ECO:0000259" key="5">
    <source>
        <dbReference type="PROSITE" id="PS51078"/>
    </source>
</evidence>
<feature type="domain" description="IclR-ED" evidence="5">
    <location>
        <begin position="76"/>
        <end position="260"/>
    </location>
</feature>
<dbReference type="Pfam" id="PF09339">
    <property type="entry name" value="HTH_IclR"/>
    <property type="match status" value="1"/>
</dbReference>
<name>A0A8T8E7F8_9EURY</name>
<dbReference type="InterPro" id="IPR050707">
    <property type="entry name" value="HTH_MetabolicPath_Reg"/>
</dbReference>
<dbReference type="Pfam" id="PF01614">
    <property type="entry name" value="IclR_C"/>
    <property type="match status" value="1"/>
</dbReference>
<keyword evidence="7" id="KW-1185">Reference proteome</keyword>
<dbReference type="InterPro" id="IPR036390">
    <property type="entry name" value="WH_DNA-bd_sf"/>
</dbReference>
<sequence length="273" mass="29989">MDKPELPTPVDQSETAKTTLTSFRVIEVLKDQESAGVSEIAHELDIAKGTAHKHLNTLSQVGYVVKEDRKYRLSLSFLGLGTSTRNYLPIYDAAKRPLERLADATGEIASVMIAERGHGIYVLRVSSDEQQSVDILEGERVPLHATAGGKAILAYLPEKEREYIIDRNGLPEITENTITDRSALADELQRIHGRRTAYDRSEFRSDSQCVASPITDQDGRAVAAVSVSGPAERMNEKSSTMDFASIIGSTASSIRNNVRSNRFYNSTDVNSSS</sequence>
<dbReference type="OrthoDB" id="14763at2157"/>
<proteinExistence type="predicted"/>
<keyword evidence="2" id="KW-0238">DNA-binding</keyword>
<dbReference type="AlphaFoldDB" id="A0A8T8E7F8"/>
<dbReference type="InterPro" id="IPR036388">
    <property type="entry name" value="WH-like_DNA-bd_sf"/>
</dbReference>
<dbReference type="PANTHER" id="PTHR30136:SF35">
    <property type="entry name" value="HTH-TYPE TRANSCRIPTIONAL REGULATOR RV1719"/>
    <property type="match status" value="1"/>
</dbReference>
<dbReference type="Gene3D" id="1.10.10.10">
    <property type="entry name" value="Winged helix-like DNA-binding domain superfamily/Winged helix DNA-binding domain"/>
    <property type="match status" value="1"/>
</dbReference>
<dbReference type="Gene3D" id="3.30.450.40">
    <property type="match status" value="1"/>
</dbReference>
<evidence type="ECO:0000256" key="1">
    <source>
        <dbReference type="ARBA" id="ARBA00023015"/>
    </source>
</evidence>
<accession>A0A8T8E7F8</accession>
<feature type="domain" description="HTH iclR-type" evidence="4">
    <location>
        <begin position="16"/>
        <end position="75"/>
    </location>
</feature>
<geneLocation type="plasmid" evidence="6 7">
    <name>pHTS138</name>
</geneLocation>
<evidence type="ECO:0000256" key="3">
    <source>
        <dbReference type="ARBA" id="ARBA00023163"/>
    </source>
</evidence>
<dbReference type="PROSITE" id="PS51077">
    <property type="entry name" value="HTH_ICLR"/>
    <property type="match status" value="1"/>
</dbReference>